<accession>A0A679IX03</accession>
<keyword evidence="2" id="KW-0732">Signal</keyword>
<feature type="compositionally biased region" description="Low complexity" evidence="1">
    <location>
        <begin position="38"/>
        <end position="54"/>
    </location>
</feature>
<dbReference type="PROSITE" id="PS51257">
    <property type="entry name" value="PROKAR_LIPOPROTEIN"/>
    <property type="match status" value="1"/>
</dbReference>
<evidence type="ECO:0000256" key="1">
    <source>
        <dbReference type="SAM" id="MobiDB-lite"/>
    </source>
</evidence>
<feature type="chain" id="PRO_5025683819" description="Energy transducer TonB" evidence="2">
    <location>
        <begin position="29"/>
        <end position="178"/>
    </location>
</feature>
<evidence type="ECO:0000313" key="3">
    <source>
        <dbReference type="EMBL" id="CAA2103444.1"/>
    </source>
</evidence>
<evidence type="ECO:0008006" key="4">
    <source>
        <dbReference type="Google" id="ProtNLM"/>
    </source>
</evidence>
<protein>
    <recommendedName>
        <fullName evidence="4">Energy transducer TonB</fullName>
    </recommendedName>
</protein>
<gene>
    <name evidence="3" type="ORF">VVAX_02264</name>
</gene>
<feature type="signal peptide" evidence="2">
    <location>
        <begin position="1"/>
        <end position="28"/>
    </location>
</feature>
<feature type="region of interest" description="Disordered" evidence="1">
    <location>
        <begin position="34"/>
        <end position="54"/>
    </location>
</feature>
<evidence type="ECO:0000256" key="2">
    <source>
        <dbReference type="SAM" id="SignalP"/>
    </source>
</evidence>
<dbReference type="EMBL" id="LR743507">
    <property type="protein sequence ID" value="CAA2103444.1"/>
    <property type="molecule type" value="Genomic_DNA"/>
</dbReference>
<name>A0A679IX03_VARPD</name>
<dbReference type="AlphaFoldDB" id="A0A679IX03"/>
<organism evidence="3">
    <name type="scientific">Variovorax paradoxus</name>
    <dbReference type="NCBI Taxonomy" id="34073"/>
    <lineage>
        <taxon>Bacteria</taxon>
        <taxon>Pseudomonadati</taxon>
        <taxon>Pseudomonadota</taxon>
        <taxon>Betaproteobacteria</taxon>
        <taxon>Burkholderiales</taxon>
        <taxon>Comamonadaceae</taxon>
        <taxon>Variovorax</taxon>
    </lineage>
</organism>
<dbReference type="RefSeq" id="WP_339089929.1">
    <property type="nucleotide sequence ID" value="NZ_LR743507.1"/>
</dbReference>
<proteinExistence type="predicted"/>
<sequence>MAKLHRTASRVALLAAALALSACSLLKSADKAEGGAGASSSTSESPADEASSSGREVATVRLITAQTPAVRAYRKIGARHIYNKYASRIYKGKIPPLVYAVVVVETDIDATGKVVRVGFSRTPSHAPEVPPKIAELIKATSPLPNPGKLGAHTYVDTWLWDKSGNFQLDSLTLGQRSR</sequence>
<reference evidence="3" key="1">
    <citation type="submission" date="2019-12" db="EMBL/GenBank/DDBJ databases">
        <authorList>
            <person name="Cremers G."/>
        </authorList>
    </citation>
    <scope>NUCLEOTIDE SEQUENCE</scope>
    <source>
        <strain evidence="3">Vvax</strain>
    </source>
</reference>